<organism evidence="6 7">
    <name type="scientific">Vitreoscilla filiformis</name>
    <dbReference type="NCBI Taxonomy" id="63"/>
    <lineage>
        <taxon>Bacteria</taxon>
        <taxon>Pseudomonadati</taxon>
        <taxon>Pseudomonadota</taxon>
        <taxon>Betaproteobacteria</taxon>
        <taxon>Neisseriales</taxon>
        <taxon>Neisseriaceae</taxon>
        <taxon>Vitreoscilla</taxon>
    </lineage>
</organism>
<evidence type="ECO:0000256" key="2">
    <source>
        <dbReference type="ARBA" id="ARBA00022729"/>
    </source>
</evidence>
<keyword evidence="3" id="KW-0574">Periplasm</keyword>
<evidence type="ECO:0000256" key="4">
    <source>
        <dbReference type="SAM" id="SignalP"/>
    </source>
</evidence>
<dbReference type="PANTHER" id="PTHR36504:SF1">
    <property type="entry name" value="LIPOPOLYSACCHARIDE EXPORT SYSTEM PROTEIN LPTA"/>
    <property type="match status" value="1"/>
</dbReference>
<evidence type="ECO:0000313" key="6">
    <source>
        <dbReference type="EMBL" id="ASM76742.1"/>
    </source>
</evidence>
<dbReference type="GO" id="GO:0015920">
    <property type="term" value="P:lipopolysaccharide transport"/>
    <property type="evidence" value="ECO:0007669"/>
    <property type="project" value="InterPro"/>
</dbReference>
<dbReference type="GO" id="GO:0017089">
    <property type="term" value="F:glycolipid transfer activity"/>
    <property type="evidence" value="ECO:0007669"/>
    <property type="project" value="TreeGrafter"/>
</dbReference>
<gene>
    <name evidence="6" type="ORF">VITFI_CDS0964</name>
</gene>
<evidence type="ECO:0000256" key="3">
    <source>
        <dbReference type="ARBA" id="ARBA00022764"/>
    </source>
</evidence>
<feature type="signal peptide" evidence="4">
    <location>
        <begin position="1"/>
        <end position="26"/>
    </location>
</feature>
<dbReference type="NCBIfam" id="TIGR03002">
    <property type="entry name" value="outer_YhbN_LptA"/>
    <property type="match status" value="1"/>
</dbReference>
<dbReference type="GO" id="GO:0009279">
    <property type="term" value="C:cell outer membrane"/>
    <property type="evidence" value="ECO:0007669"/>
    <property type="project" value="TreeGrafter"/>
</dbReference>
<dbReference type="GO" id="GO:0001530">
    <property type="term" value="F:lipopolysaccharide binding"/>
    <property type="evidence" value="ECO:0007669"/>
    <property type="project" value="InterPro"/>
</dbReference>
<dbReference type="KEGG" id="vff:VITFI_CDS0964"/>
<evidence type="ECO:0000259" key="5">
    <source>
        <dbReference type="Pfam" id="PF03968"/>
    </source>
</evidence>
<evidence type="ECO:0000313" key="7">
    <source>
        <dbReference type="Proteomes" id="UP000199729"/>
    </source>
</evidence>
<accession>A0A221KCJ0</accession>
<dbReference type="Pfam" id="PF03968">
    <property type="entry name" value="LptD_N"/>
    <property type="match status" value="1"/>
</dbReference>
<dbReference type="EMBL" id="CP022423">
    <property type="protein sequence ID" value="ASM76742.1"/>
    <property type="molecule type" value="Genomic_DNA"/>
</dbReference>
<dbReference type="Proteomes" id="UP000199729">
    <property type="component" value="Chromosome"/>
</dbReference>
<dbReference type="AlphaFoldDB" id="A0A221KCJ0"/>
<feature type="chain" id="PRO_5012329831" evidence="4">
    <location>
        <begin position="27"/>
        <end position="194"/>
    </location>
</feature>
<keyword evidence="2 4" id="KW-0732">Signal</keyword>
<name>A0A221KCJ0_VITFI</name>
<evidence type="ECO:0000256" key="1">
    <source>
        <dbReference type="ARBA" id="ARBA00022448"/>
    </source>
</evidence>
<dbReference type="InterPro" id="IPR005653">
    <property type="entry name" value="OstA-like_N"/>
</dbReference>
<proteinExistence type="predicted"/>
<dbReference type="Gene3D" id="2.60.450.10">
    <property type="entry name" value="Lipopolysaccharide (LPS) transport protein A like domain"/>
    <property type="match status" value="1"/>
</dbReference>
<dbReference type="GO" id="GO:0030288">
    <property type="term" value="C:outer membrane-bounded periplasmic space"/>
    <property type="evidence" value="ECO:0007669"/>
    <property type="project" value="TreeGrafter"/>
</dbReference>
<reference evidence="6 7" key="1">
    <citation type="submission" date="2017-07" db="EMBL/GenBank/DDBJ databases">
        <title>Complete Genome Sequence of the cosmetic ferment Vitreoscilla filiformis (ATCC15551).</title>
        <authorList>
            <person name="Contreras S."/>
            <person name="Sagory-Zalkind P."/>
            <person name="Blanquart H."/>
            <person name="Iltis A."/>
            <person name="Morand S.C."/>
        </authorList>
    </citation>
    <scope>NUCLEOTIDE SEQUENCE [LARGE SCALE GENOMIC DNA]</scope>
    <source>
        <strain evidence="6 7">ATCC 15551</strain>
    </source>
</reference>
<dbReference type="PANTHER" id="PTHR36504">
    <property type="entry name" value="LIPOPOLYSACCHARIDE EXPORT SYSTEM PROTEIN LPTA"/>
    <property type="match status" value="1"/>
</dbReference>
<protein>
    <submittedName>
        <fullName evidence="6">Organic solvent tolerance protein OstA</fullName>
    </submittedName>
</protein>
<dbReference type="InterPro" id="IPR014340">
    <property type="entry name" value="LptA"/>
</dbReference>
<dbReference type="InterPro" id="IPR052037">
    <property type="entry name" value="LPS_export_LptA"/>
</dbReference>
<keyword evidence="7" id="KW-1185">Reference proteome</keyword>
<sequence>MPKTMMRSTSSVVLLLGLCAAPLCHAERADRLQPMVVESDGRQAASVDLNRKITVLNGNVSITQGTLRILAERVEIREEAPGRFMAQARGSSLQPTRFRQKRDRQDEVVEAESNRVEYDSAAERVRFIGDAKLRVLRNGKVSDEAHAAVIVYDQKADTLVFEGGSPPAGAAASTPANGRARLVFVPRQAPEGQP</sequence>
<feature type="domain" description="Organic solvent tolerance-like N-terminal" evidence="5">
    <location>
        <begin position="45"/>
        <end position="157"/>
    </location>
</feature>
<keyword evidence="1" id="KW-0813">Transport</keyword>